<keyword evidence="3" id="KW-0964">Secreted</keyword>
<dbReference type="InterPro" id="IPR052065">
    <property type="entry name" value="Compl_asym_regulator"/>
</dbReference>
<accession>A7RL00</accession>
<dbReference type="FunFam" id="2.20.100.10:FF:000007">
    <property type="entry name" value="Thrombospondin 1"/>
    <property type="match status" value="2"/>
</dbReference>
<dbReference type="PRINTS" id="PR01705">
    <property type="entry name" value="TSP1REPEAT"/>
</dbReference>
<dbReference type="OMA" id="KCEARIP"/>
<dbReference type="InParanoid" id="A7RL00"/>
<evidence type="ECO:0000313" key="10">
    <source>
        <dbReference type="EMBL" id="EDO47848.1"/>
    </source>
</evidence>
<dbReference type="PROSITE" id="PS50092">
    <property type="entry name" value="TSP1"/>
    <property type="match status" value="2"/>
</dbReference>
<evidence type="ECO:0000256" key="8">
    <source>
        <dbReference type="ARBA" id="ARBA00023136"/>
    </source>
</evidence>
<evidence type="ECO:0000313" key="11">
    <source>
        <dbReference type="Proteomes" id="UP000001593"/>
    </source>
</evidence>
<keyword evidence="8" id="KW-0472">Membrane</keyword>
<keyword evidence="9" id="KW-1015">Disulfide bond</keyword>
<evidence type="ECO:0000256" key="1">
    <source>
        <dbReference type="ARBA" id="ARBA00004167"/>
    </source>
</evidence>
<dbReference type="Proteomes" id="UP000001593">
    <property type="component" value="Unassembled WGS sequence"/>
</dbReference>
<dbReference type="PhylomeDB" id="A7RL00"/>
<evidence type="ECO:0000256" key="2">
    <source>
        <dbReference type="ARBA" id="ARBA00004613"/>
    </source>
</evidence>
<evidence type="ECO:0000256" key="5">
    <source>
        <dbReference type="ARBA" id="ARBA00022729"/>
    </source>
</evidence>
<keyword evidence="7" id="KW-1133">Transmembrane helix</keyword>
<dbReference type="AlphaFoldDB" id="A7RL00"/>
<protein>
    <submittedName>
        <fullName evidence="10">Uncharacterized protein</fullName>
    </submittedName>
</protein>
<dbReference type="GO" id="GO:0016020">
    <property type="term" value="C:membrane"/>
    <property type="evidence" value="ECO:0007669"/>
    <property type="project" value="UniProtKB-SubCell"/>
</dbReference>
<dbReference type="SMART" id="SM00209">
    <property type="entry name" value="TSP1"/>
    <property type="match status" value="2"/>
</dbReference>
<dbReference type="PANTHER" id="PTHR22906">
    <property type="entry name" value="PROPERDIN"/>
    <property type="match status" value="1"/>
</dbReference>
<evidence type="ECO:0000256" key="9">
    <source>
        <dbReference type="ARBA" id="ARBA00023157"/>
    </source>
</evidence>
<gene>
    <name evidence="10" type="ORF">NEMVEDRAFT_v1g85411</name>
</gene>
<evidence type="ECO:0000256" key="4">
    <source>
        <dbReference type="ARBA" id="ARBA00022692"/>
    </source>
</evidence>
<reference evidence="10 11" key="1">
    <citation type="journal article" date="2007" name="Science">
        <title>Sea anemone genome reveals ancestral eumetazoan gene repertoire and genomic organization.</title>
        <authorList>
            <person name="Putnam N.H."/>
            <person name="Srivastava M."/>
            <person name="Hellsten U."/>
            <person name="Dirks B."/>
            <person name="Chapman J."/>
            <person name="Salamov A."/>
            <person name="Terry A."/>
            <person name="Shapiro H."/>
            <person name="Lindquist E."/>
            <person name="Kapitonov V.V."/>
            <person name="Jurka J."/>
            <person name="Genikhovich G."/>
            <person name="Grigoriev I.V."/>
            <person name="Lucas S.M."/>
            <person name="Steele R.E."/>
            <person name="Finnerty J.R."/>
            <person name="Technau U."/>
            <person name="Martindale M.Q."/>
            <person name="Rokhsar D.S."/>
        </authorList>
    </citation>
    <scope>NUCLEOTIDE SEQUENCE [LARGE SCALE GENOMIC DNA]</scope>
    <source>
        <strain evidence="11">CH2 X CH6</strain>
    </source>
</reference>
<keyword evidence="4" id="KW-0812">Transmembrane</keyword>
<name>A7RL00_NEMVE</name>
<dbReference type="InterPro" id="IPR000884">
    <property type="entry name" value="TSP1_rpt"/>
</dbReference>
<sequence length="132" mass="14823">MGIYIDGQWSPWASWTTCSRPCGGGLQSRARTCSNPRPSYRGKYCVGDSLQRQRCNEQKCEARIPEVARPINGQWSSWEGWQACSKSCGGGVQKRMRKCNNPIPSNGGRTCRGRDLDERACNIKSCPHSEFF</sequence>
<dbReference type="InterPro" id="IPR036383">
    <property type="entry name" value="TSP1_rpt_sf"/>
</dbReference>
<evidence type="ECO:0000256" key="6">
    <source>
        <dbReference type="ARBA" id="ARBA00022737"/>
    </source>
</evidence>
<dbReference type="Gene3D" id="2.20.100.10">
    <property type="entry name" value="Thrombospondin type-1 (TSP1) repeat"/>
    <property type="match status" value="2"/>
</dbReference>
<dbReference type="eggNOG" id="KOG4475">
    <property type="taxonomic scope" value="Eukaryota"/>
</dbReference>
<keyword evidence="6" id="KW-0677">Repeat</keyword>
<evidence type="ECO:0000256" key="7">
    <source>
        <dbReference type="ARBA" id="ARBA00022989"/>
    </source>
</evidence>
<dbReference type="SUPFAM" id="SSF82895">
    <property type="entry name" value="TSP-1 type 1 repeat"/>
    <property type="match status" value="2"/>
</dbReference>
<keyword evidence="5" id="KW-0732">Signal</keyword>
<proteinExistence type="predicted"/>
<organism evidence="10 11">
    <name type="scientific">Nematostella vectensis</name>
    <name type="common">Starlet sea anemone</name>
    <dbReference type="NCBI Taxonomy" id="45351"/>
    <lineage>
        <taxon>Eukaryota</taxon>
        <taxon>Metazoa</taxon>
        <taxon>Cnidaria</taxon>
        <taxon>Anthozoa</taxon>
        <taxon>Hexacorallia</taxon>
        <taxon>Actiniaria</taxon>
        <taxon>Edwardsiidae</taxon>
        <taxon>Nematostella</taxon>
    </lineage>
</organism>
<dbReference type="HOGENOM" id="CLU_047129_1_0_1"/>
<comment type="subcellular location">
    <subcellularLocation>
        <location evidence="1">Membrane</location>
        <topology evidence="1">Single-pass membrane protein</topology>
    </subcellularLocation>
    <subcellularLocation>
        <location evidence="2">Secreted</location>
    </subcellularLocation>
</comment>
<keyword evidence="11" id="KW-1185">Reference proteome</keyword>
<dbReference type="EMBL" id="DS469517">
    <property type="protein sequence ID" value="EDO47848.1"/>
    <property type="molecule type" value="Genomic_DNA"/>
</dbReference>
<dbReference type="PANTHER" id="PTHR22906:SF43">
    <property type="entry name" value="PROPERDIN"/>
    <property type="match status" value="1"/>
</dbReference>
<dbReference type="Pfam" id="PF00090">
    <property type="entry name" value="TSP_1"/>
    <property type="match status" value="2"/>
</dbReference>
<evidence type="ECO:0000256" key="3">
    <source>
        <dbReference type="ARBA" id="ARBA00022525"/>
    </source>
</evidence>